<evidence type="ECO:0000256" key="8">
    <source>
        <dbReference type="SAM" id="SignalP"/>
    </source>
</evidence>
<dbReference type="GO" id="GO:0004565">
    <property type="term" value="F:beta-galactosidase activity"/>
    <property type="evidence" value="ECO:0007669"/>
    <property type="project" value="UniProtKB-EC"/>
</dbReference>
<dbReference type="EC" id="3.2.1.23" evidence="3"/>
<feature type="domain" description="SUEL-type lectin" evidence="9">
    <location>
        <begin position="758"/>
        <end position="847"/>
    </location>
</feature>
<evidence type="ECO:0000259" key="9">
    <source>
        <dbReference type="PROSITE" id="PS50228"/>
    </source>
</evidence>
<dbReference type="Pfam" id="PF17834">
    <property type="entry name" value="GHD"/>
    <property type="match status" value="1"/>
</dbReference>
<reference evidence="10 11" key="1">
    <citation type="submission" date="2024-04" db="EMBL/GenBank/DDBJ databases">
        <authorList>
            <person name="Fracassetti M."/>
        </authorList>
    </citation>
    <scope>NUCLEOTIDE SEQUENCE [LARGE SCALE GENOMIC DNA]</scope>
</reference>
<keyword evidence="6" id="KW-0326">Glycosidase</keyword>
<dbReference type="AlphaFoldDB" id="A0AAV2FIL8"/>
<dbReference type="GO" id="GO:0030246">
    <property type="term" value="F:carbohydrate binding"/>
    <property type="evidence" value="ECO:0007669"/>
    <property type="project" value="InterPro"/>
</dbReference>
<comment type="catalytic activity">
    <reaction evidence="1">
        <text>Hydrolysis of terminal non-reducing beta-D-galactose residues in beta-D-galactosides.</text>
        <dbReference type="EC" id="3.2.1.23"/>
    </reaction>
</comment>
<dbReference type="EMBL" id="OZ034819">
    <property type="protein sequence ID" value="CAL1398141.1"/>
    <property type="molecule type" value="Genomic_DNA"/>
</dbReference>
<dbReference type="InterPro" id="IPR041392">
    <property type="entry name" value="GHD"/>
</dbReference>
<dbReference type="FunFam" id="2.60.120.260:FF:000142">
    <property type="entry name" value="Beta-galactosidase"/>
    <property type="match status" value="1"/>
</dbReference>
<evidence type="ECO:0000256" key="5">
    <source>
        <dbReference type="ARBA" id="ARBA00022801"/>
    </source>
</evidence>
<organism evidence="10 11">
    <name type="scientific">Linum trigynum</name>
    <dbReference type="NCBI Taxonomy" id="586398"/>
    <lineage>
        <taxon>Eukaryota</taxon>
        <taxon>Viridiplantae</taxon>
        <taxon>Streptophyta</taxon>
        <taxon>Embryophyta</taxon>
        <taxon>Tracheophyta</taxon>
        <taxon>Spermatophyta</taxon>
        <taxon>Magnoliopsida</taxon>
        <taxon>eudicotyledons</taxon>
        <taxon>Gunneridae</taxon>
        <taxon>Pentapetalae</taxon>
        <taxon>rosids</taxon>
        <taxon>fabids</taxon>
        <taxon>Malpighiales</taxon>
        <taxon>Linaceae</taxon>
        <taxon>Linum</taxon>
    </lineage>
</organism>
<dbReference type="SUPFAM" id="SSF51445">
    <property type="entry name" value="(Trans)glycosidases"/>
    <property type="match status" value="1"/>
</dbReference>
<dbReference type="Gene3D" id="3.20.20.80">
    <property type="entry name" value="Glycosidases"/>
    <property type="match status" value="1"/>
</dbReference>
<accession>A0AAV2FIL8</accession>
<dbReference type="Pfam" id="PF01301">
    <property type="entry name" value="Glyco_hydro_35"/>
    <property type="match status" value="1"/>
</dbReference>
<dbReference type="Gene3D" id="2.60.120.740">
    <property type="match status" value="1"/>
</dbReference>
<evidence type="ECO:0000313" key="10">
    <source>
        <dbReference type="EMBL" id="CAL1398141.1"/>
    </source>
</evidence>
<dbReference type="PRINTS" id="PR00742">
    <property type="entry name" value="GLHYDRLASE35"/>
</dbReference>
<evidence type="ECO:0000256" key="1">
    <source>
        <dbReference type="ARBA" id="ARBA00001412"/>
    </source>
</evidence>
<evidence type="ECO:0000256" key="3">
    <source>
        <dbReference type="ARBA" id="ARBA00012756"/>
    </source>
</evidence>
<evidence type="ECO:0000256" key="6">
    <source>
        <dbReference type="ARBA" id="ARBA00023295"/>
    </source>
</evidence>
<dbReference type="SUPFAM" id="SSF49785">
    <property type="entry name" value="Galactose-binding domain-like"/>
    <property type="match status" value="2"/>
</dbReference>
<feature type="signal peptide" evidence="8">
    <location>
        <begin position="1"/>
        <end position="19"/>
    </location>
</feature>
<dbReference type="CDD" id="cd22842">
    <property type="entry name" value="Gal_Rha_Lectin_BGal"/>
    <property type="match status" value="1"/>
</dbReference>
<evidence type="ECO:0000313" key="11">
    <source>
        <dbReference type="Proteomes" id="UP001497516"/>
    </source>
</evidence>
<comment type="similarity">
    <text evidence="2 7">Belongs to the glycosyl hydrolase 35 family.</text>
</comment>
<dbReference type="InterPro" id="IPR048913">
    <property type="entry name" value="BetaGal_gal-bd"/>
</dbReference>
<dbReference type="InterPro" id="IPR017853">
    <property type="entry name" value="GH"/>
</dbReference>
<evidence type="ECO:0000256" key="4">
    <source>
        <dbReference type="ARBA" id="ARBA00022729"/>
    </source>
</evidence>
<dbReference type="InterPro" id="IPR001944">
    <property type="entry name" value="Glycoside_Hdrlase_35"/>
</dbReference>
<protein>
    <recommendedName>
        <fullName evidence="3">beta-galactosidase</fullName>
        <ecNumber evidence="3">3.2.1.23</ecNumber>
    </recommendedName>
</protein>
<keyword evidence="11" id="KW-1185">Reference proteome</keyword>
<dbReference type="GO" id="GO:0005975">
    <property type="term" value="P:carbohydrate metabolic process"/>
    <property type="evidence" value="ECO:0007669"/>
    <property type="project" value="InterPro"/>
</dbReference>
<dbReference type="InterPro" id="IPR031330">
    <property type="entry name" value="Gly_Hdrlase_35_cat"/>
</dbReference>
<dbReference type="InterPro" id="IPR000922">
    <property type="entry name" value="Lectin_gal-bd_dom"/>
</dbReference>
<dbReference type="Proteomes" id="UP001497516">
    <property type="component" value="Chromosome 6"/>
</dbReference>
<sequence length="861" mass="96295">MKLALSFILLLPFLSIVVAENVTYDGRSLIINGTRRLIVSTTIHYTRIMPEMWPEAIRLAKEGGANTIDTYVFWNIHEIEPDIYNFAGRNDLVRFVKLVQEAGLFLMLRIGPFIGAEWNYGGIPVWLHYIPGTAFRTESASFKYYMEKFVTYIVNMMKREKFFASQGETGPIILAQIENEYGHLQGFYGVGHNYSDWAARMVVSKDIGVPWIMCREGDALDPVIDTVNDFYGDYYHPNSVNKPKIWTEAWTGWIQTHYEPVFHRPTQDLAFAAARFFQKGGSVINYYMFYGGTNFGRTSGGTSANNFAVITSYDYDAPVDEYGLLRYPNYGHIKEFNEAIKLCENPILTAKPTQISLGPQQEGAVWSNVASGECVAFLVNVDDKKDATVVFRNASYHLPPWSVSILPDCKNVVFNTAKVSSQTTVPEMVPEDLKPSPEQCMEENDAGGDSSSSLKWQVFEEKVGIWGEPDFVKNGFMDQLAATRDTTDYLWYTTSIDVNENEGFLKDGSQVALELQFQTHCLHAFVNGEFKGTSTGDATIPIVLKPGRNDISILNTILGLPSVGPFFEWRRGGPINVKLAGFRNGTVIDLSTSSWKYQIGLEGEHLGIYKPETTNNGTWKLPPQVPKMKPLTWYKATVEEPSGNDPIGLDMISMGKGSAWLNGQQIGRYWLKRSNRVGTCVGHVEECDYRGQYARERCTTGCGEPAQRWYHIPRSWFKPCGNTLVVFEEQGGDPTRLKLSKRRISTVCASVAEDYPNLQGNATVHLKCPKNRHISRIRFASFGTPTGFCGSFKKGDYHHPDSASVVEKACLNKNGCAIQVSEESFNKGMLTGATSATMRLAVEATCGSSKGNLRSQMTQTN</sequence>
<proteinExistence type="inferred from homology"/>
<keyword evidence="4 8" id="KW-0732">Signal</keyword>
<dbReference type="Pfam" id="PF02140">
    <property type="entry name" value="SUEL_Lectin"/>
    <property type="match status" value="1"/>
</dbReference>
<dbReference type="PROSITE" id="PS50228">
    <property type="entry name" value="SUEL_LECTIN"/>
    <property type="match status" value="1"/>
</dbReference>
<dbReference type="InterPro" id="IPR008979">
    <property type="entry name" value="Galactose-bd-like_sf"/>
</dbReference>
<evidence type="ECO:0000256" key="2">
    <source>
        <dbReference type="ARBA" id="ARBA00009809"/>
    </source>
</evidence>
<name>A0AAV2FIL8_9ROSI</name>
<dbReference type="PANTHER" id="PTHR23421">
    <property type="entry name" value="BETA-GALACTOSIDASE RELATED"/>
    <property type="match status" value="1"/>
</dbReference>
<dbReference type="Gene3D" id="2.60.120.260">
    <property type="entry name" value="Galactose-binding domain-like"/>
    <property type="match status" value="1"/>
</dbReference>
<keyword evidence="5" id="KW-0378">Hydrolase</keyword>
<dbReference type="InterPro" id="IPR043159">
    <property type="entry name" value="Lectin_gal-bd_sf"/>
</dbReference>
<evidence type="ECO:0000256" key="7">
    <source>
        <dbReference type="RuleBase" id="RU003679"/>
    </source>
</evidence>
<feature type="chain" id="PRO_5043864295" description="beta-galactosidase" evidence="8">
    <location>
        <begin position="20"/>
        <end position="861"/>
    </location>
</feature>
<dbReference type="FunFam" id="3.20.20.80:FF:000006">
    <property type="entry name" value="Beta-galactosidase"/>
    <property type="match status" value="1"/>
</dbReference>
<dbReference type="Pfam" id="PF21467">
    <property type="entry name" value="BetaGal_gal-bd"/>
    <property type="match status" value="1"/>
</dbReference>
<gene>
    <name evidence="10" type="ORF">LTRI10_LOCUS38390</name>
</gene>